<dbReference type="Pfam" id="PF13413">
    <property type="entry name" value="HTH_25"/>
    <property type="match status" value="1"/>
</dbReference>
<feature type="region of interest" description="Disordered" evidence="1">
    <location>
        <begin position="173"/>
        <end position="213"/>
    </location>
</feature>
<dbReference type="InterPro" id="IPR050400">
    <property type="entry name" value="Bact_Cytoskel_RodZ"/>
</dbReference>
<evidence type="ECO:0000313" key="4">
    <source>
        <dbReference type="EMBL" id="AOZ06951.1"/>
    </source>
</evidence>
<feature type="transmembrane region" description="Helical" evidence="2">
    <location>
        <begin position="137"/>
        <end position="155"/>
    </location>
</feature>
<evidence type="ECO:0000259" key="3">
    <source>
        <dbReference type="SMART" id="SM00530"/>
    </source>
</evidence>
<keyword evidence="5" id="KW-1185">Reference proteome</keyword>
<feature type="domain" description="HTH cro/C1-type" evidence="3">
    <location>
        <begin position="29"/>
        <end position="90"/>
    </location>
</feature>
<dbReference type="SMART" id="SM00530">
    <property type="entry name" value="HTH_XRE"/>
    <property type="match status" value="1"/>
</dbReference>
<dbReference type="Pfam" id="PF13464">
    <property type="entry name" value="RodZ_C"/>
    <property type="match status" value="1"/>
</dbReference>
<evidence type="ECO:0000256" key="2">
    <source>
        <dbReference type="SAM" id="Phobius"/>
    </source>
</evidence>
<proteinExistence type="predicted"/>
<reference evidence="4 5" key="1">
    <citation type="submission" date="2016-10" db="EMBL/GenBank/DDBJ databases">
        <title>Complete genome sequences of three Cupriavidus strains isolated from various Malaysian environments.</title>
        <authorList>
            <person name="Abdullah A.A.-A."/>
            <person name="Shafie N.A.H."/>
            <person name="Lau N.S."/>
        </authorList>
    </citation>
    <scope>NUCLEOTIDE SEQUENCE [LARGE SCALE GENOMIC DNA]</scope>
    <source>
        <strain evidence="4 5">USMAA1020</strain>
    </source>
</reference>
<gene>
    <name evidence="4" type="ORF">BKK80_14785</name>
</gene>
<dbReference type="EMBL" id="CP017754">
    <property type="protein sequence ID" value="AOZ06951.1"/>
    <property type="molecule type" value="Genomic_DNA"/>
</dbReference>
<feature type="compositionally biased region" description="Low complexity" evidence="1">
    <location>
        <begin position="173"/>
        <end position="186"/>
    </location>
</feature>
<dbReference type="PANTHER" id="PTHR34475:SF1">
    <property type="entry name" value="CYTOSKELETON PROTEIN RODZ"/>
    <property type="match status" value="1"/>
</dbReference>
<dbReference type="RefSeq" id="WP_071013944.1">
    <property type="nucleotide sequence ID" value="NZ_CP017754.1"/>
</dbReference>
<protein>
    <submittedName>
        <fullName evidence="4">Helix-turn-helix domain-containing protein</fullName>
    </submittedName>
</protein>
<dbReference type="Proteomes" id="UP000177515">
    <property type="component" value="Chromosome 1"/>
</dbReference>
<accession>A0ABM6F5Z7</accession>
<evidence type="ECO:0000313" key="5">
    <source>
        <dbReference type="Proteomes" id="UP000177515"/>
    </source>
</evidence>
<dbReference type="InterPro" id="IPR010982">
    <property type="entry name" value="Lambda_DNA-bd_dom_sf"/>
</dbReference>
<name>A0ABM6F5Z7_9BURK</name>
<dbReference type="InterPro" id="IPR001387">
    <property type="entry name" value="Cro/C1-type_HTH"/>
</dbReference>
<keyword evidence="2" id="KW-0812">Transmembrane</keyword>
<keyword evidence="2" id="KW-1133">Transmembrane helix</keyword>
<keyword evidence="2" id="KW-0472">Membrane</keyword>
<dbReference type="SUPFAM" id="SSF47413">
    <property type="entry name" value="lambda repressor-like DNA-binding domains"/>
    <property type="match status" value="1"/>
</dbReference>
<dbReference type="Gene3D" id="1.10.260.40">
    <property type="entry name" value="lambda repressor-like DNA-binding domains"/>
    <property type="match status" value="1"/>
</dbReference>
<evidence type="ECO:0000256" key="1">
    <source>
        <dbReference type="SAM" id="MobiDB-lite"/>
    </source>
</evidence>
<sequence length="344" mass="34785">MSEQGDRVDSQPSAGSAERDAVVREIGARLAEAREAQRLSIEDVSARLKVAAAKLKALEAGELGGMPDVIFAKGVMRAYARMLHADVDALLARLQPSPEPTVDLVARRDGGLNQSFDGRNRFASRSPVGSRSSGGRWIWLALVVVVIGAGAYFGLDHAKEWLEARKAAVNAQPAEDAAASQPDAAPGTVSATLPTVMNGADSPAPSEDTSAASGAAASGAAATASVPAAQVPAATVPAAAATAAAAASAPVAAAPASPAATAAAGNGELQIRFAAETWYEIRDRRGKVVLGGSAKAGQEVSGGGEAPYKVVIGNVKGVESMTRNGAPVDLQAANRNNVARLTLP</sequence>
<dbReference type="InterPro" id="IPR025194">
    <property type="entry name" value="RodZ-like_C"/>
</dbReference>
<dbReference type="PANTHER" id="PTHR34475">
    <property type="match status" value="1"/>
</dbReference>
<organism evidence="4 5">
    <name type="scientific">Cupriavidus malaysiensis</name>
    <dbReference type="NCBI Taxonomy" id="367825"/>
    <lineage>
        <taxon>Bacteria</taxon>
        <taxon>Pseudomonadati</taxon>
        <taxon>Pseudomonadota</taxon>
        <taxon>Betaproteobacteria</taxon>
        <taxon>Burkholderiales</taxon>
        <taxon>Burkholderiaceae</taxon>
        <taxon>Cupriavidus</taxon>
    </lineage>
</organism>
<feature type="region of interest" description="Disordered" evidence="1">
    <location>
        <begin position="1"/>
        <end position="20"/>
    </location>
</feature>